<keyword evidence="6" id="KW-0325">Glycoprotein</keyword>
<protein>
    <recommendedName>
        <fullName evidence="12">Receptor protein-tyrosine kinase</fullName>
    </recommendedName>
</protein>
<keyword evidence="5 7" id="KW-0472">Membrane</keyword>
<evidence type="ECO:0000313" key="11">
    <source>
        <dbReference type="Proteomes" id="UP000502823"/>
    </source>
</evidence>
<organism evidence="10 11">
    <name type="scientific">Coptotermes formosanus</name>
    <name type="common">Formosan subterranean termite</name>
    <dbReference type="NCBI Taxonomy" id="36987"/>
    <lineage>
        <taxon>Eukaryota</taxon>
        <taxon>Metazoa</taxon>
        <taxon>Ecdysozoa</taxon>
        <taxon>Arthropoda</taxon>
        <taxon>Hexapoda</taxon>
        <taxon>Insecta</taxon>
        <taxon>Pterygota</taxon>
        <taxon>Neoptera</taxon>
        <taxon>Polyneoptera</taxon>
        <taxon>Dictyoptera</taxon>
        <taxon>Blattodea</taxon>
        <taxon>Blattoidea</taxon>
        <taxon>Termitoidae</taxon>
        <taxon>Rhinotermitidae</taxon>
        <taxon>Coptotermes</taxon>
    </lineage>
</organism>
<dbReference type="InterPro" id="IPR011009">
    <property type="entry name" value="Kinase-like_dom_sf"/>
</dbReference>
<dbReference type="PANTHER" id="PTHR24416">
    <property type="entry name" value="TYROSINE-PROTEIN KINASE RECEPTOR"/>
    <property type="match status" value="1"/>
</dbReference>
<dbReference type="Pfam" id="PF07714">
    <property type="entry name" value="PK_Tyr_Ser-Thr"/>
    <property type="match status" value="1"/>
</dbReference>
<feature type="transmembrane region" description="Helical" evidence="7">
    <location>
        <begin position="337"/>
        <end position="362"/>
    </location>
</feature>
<dbReference type="PROSITE" id="PS50853">
    <property type="entry name" value="FN3"/>
    <property type="match status" value="1"/>
</dbReference>
<evidence type="ECO:0000256" key="1">
    <source>
        <dbReference type="ARBA" id="ARBA00004479"/>
    </source>
</evidence>
<feature type="domain" description="Fibronectin type-III" evidence="9">
    <location>
        <begin position="95"/>
        <end position="194"/>
    </location>
</feature>
<dbReference type="GO" id="GO:0007169">
    <property type="term" value="P:cell surface receptor protein tyrosine kinase signaling pathway"/>
    <property type="evidence" value="ECO:0007669"/>
    <property type="project" value="TreeGrafter"/>
</dbReference>
<dbReference type="SMART" id="SM00060">
    <property type="entry name" value="FN3"/>
    <property type="match status" value="1"/>
</dbReference>
<evidence type="ECO:0000256" key="5">
    <source>
        <dbReference type="ARBA" id="ARBA00023136"/>
    </source>
</evidence>
<dbReference type="Pfam" id="PF23144">
    <property type="entry name" value="Fn3_PTPRU"/>
    <property type="match status" value="1"/>
</dbReference>
<dbReference type="Pfam" id="PF00041">
    <property type="entry name" value="fn3"/>
    <property type="match status" value="1"/>
</dbReference>
<dbReference type="PANTHER" id="PTHR24416:SF622">
    <property type="entry name" value="PROTEIN KINASE DOMAIN-CONTAINING PROTEIN"/>
    <property type="match status" value="1"/>
</dbReference>
<evidence type="ECO:0000313" key="10">
    <source>
        <dbReference type="EMBL" id="GFG37425.1"/>
    </source>
</evidence>
<keyword evidence="2 7" id="KW-0812">Transmembrane</keyword>
<accession>A0A6L2Q3T9</accession>
<proteinExistence type="predicted"/>
<dbReference type="SUPFAM" id="SSF49265">
    <property type="entry name" value="Fibronectin type III"/>
    <property type="match status" value="1"/>
</dbReference>
<evidence type="ECO:0008006" key="12">
    <source>
        <dbReference type="Google" id="ProtNLM"/>
    </source>
</evidence>
<sequence length="732" mass="81035">MVLSSVCDATSYRCIACHPRGPVQPPPTHTSLTTQQVYDYRYAFFKNAQACYCGGSYGRHRPAECPKLCKATDSTSCEESVSNAVLDTGWMVPGPPASLELYNATDTSVQAVWTHPVALNDVFSDYIVVANAINTFCTTNQLEPRQWVFPNSTLKAGLPDLHPGTQYNISVATYSQHAIGVNISDTIWTEIGEPEEPEVPTIIKRDKGQVVIELSRAVNENGPITAYRVVVVSDVGRSAFRKDMLKSFQEAESEGLPYYIAAELDPQDLKDEFVVGDGHVYRNYYNPPLPPDNNIHVTLGVVSSLNNVTKVTYAGLDPLVLNAGTNRPVPDIGGSGLVIGLSVAIGVFGFLLLLSVVAYFMLPRHLGRRRQNSDHQELSLQGPMIEVEPNGYIHNGFIPEEEDVRVNHYENLKQQVWNIPRNFLDVKSEVLGCGKYGNVMRGTVQQRGFPVPVAVHTIADGELPPAGKRSMLQDLGVLIRLGTHANIISLVGTYESPDTLFVVVEHHPASLKDVLIESRCLEHCATPFSVQVSVSDTSRSRQRICSLAESQVLEAAVGIARGMDYLTSKKITHTQLAARNVLMADGIVPKVTGCGIARYNKCRENPDYTRWTANEIFRGRPHVSKSDVWSFGCVLWEICALGGTPYADVATSEVGSRVMRGQRLSQVHCVDDDLYQLMLQCWQLDLDERPTFCEIAHILENMLEDSTIHLNFEMYAGFHYEQYIPALELTQS</sequence>
<dbReference type="EMBL" id="BLKM01006491">
    <property type="protein sequence ID" value="GFG37425.1"/>
    <property type="molecule type" value="Genomic_DNA"/>
</dbReference>
<dbReference type="PRINTS" id="PR00109">
    <property type="entry name" value="TYRKINASE"/>
</dbReference>
<evidence type="ECO:0000256" key="4">
    <source>
        <dbReference type="ARBA" id="ARBA00022989"/>
    </source>
</evidence>
<feature type="domain" description="Protein kinase" evidence="8">
    <location>
        <begin position="425"/>
        <end position="712"/>
    </location>
</feature>
<dbReference type="GO" id="GO:0005524">
    <property type="term" value="F:ATP binding"/>
    <property type="evidence" value="ECO:0007669"/>
    <property type="project" value="InterPro"/>
</dbReference>
<dbReference type="InterPro" id="IPR003961">
    <property type="entry name" value="FN3_dom"/>
</dbReference>
<dbReference type="Proteomes" id="UP000502823">
    <property type="component" value="Unassembled WGS sequence"/>
</dbReference>
<dbReference type="GO" id="GO:0043235">
    <property type="term" value="C:receptor complex"/>
    <property type="evidence" value="ECO:0007669"/>
    <property type="project" value="TreeGrafter"/>
</dbReference>
<dbReference type="Gene3D" id="2.60.40.10">
    <property type="entry name" value="Immunoglobulins"/>
    <property type="match status" value="1"/>
</dbReference>
<dbReference type="InterPro" id="IPR000719">
    <property type="entry name" value="Prot_kinase_dom"/>
</dbReference>
<keyword evidence="4 7" id="KW-1133">Transmembrane helix</keyword>
<evidence type="ECO:0000256" key="3">
    <source>
        <dbReference type="ARBA" id="ARBA00022729"/>
    </source>
</evidence>
<keyword evidence="3" id="KW-0732">Signal</keyword>
<reference evidence="11" key="1">
    <citation type="submission" date="2020-01" db="EMBL/GenBank/DDBJ databases">
        <title>Draft genome sequence of the Termite Coptotermes fromosanus.</title>
        <authorList>
            <person name="Itakura S."/>
            <person name="Yosikawa Y."/>
            <person name="Umezawa K."/>
        </authorList>
    </citation>
    <scope>NUCLEOTIDE SEQUENCE [LARGE SCALE GENOMIC DNA]</scope>
</reference>
<comment type="caution">
    <text evidence="10">The sequence shown here is derived from an EMBL/GenBank/DDBJ whole genome shotgun (WGS) entry which is preliminary data.</text>
</comment>
<dbReference type="OrthoDB" id="9943809at2759"/>
<dbReference type="PROSITE" id="PS50011">
    <property type="entry name" value="PROTEIN_KINASE_DOM"/>
    <property type="match status" value="1"/>
</dbReference>
<dbReference type="Gene3D" id="1.10.510.10">
    <property type="entry name" value="Transferase(Phosphotransferase) domain 1"/>
    <property type="match status" value="1"/>
</dbReference>
<dbReference type="InterPro" id="IPR001245">
    <property type="entry name" value="Ser-Thr/Tyr_kinase_cat_dom"/>
</dbReference>
<evidence type="ECO:0000256" key="2">
    <source>
        <dbReference type="ARBA" id="ARBA00022692"/>
    </source>
</evidence>
<dbReference type="CDD" id="cd00063">
    <property type="entry name" value="FN3"/>
    <property type="match status" value="1"/>
</dbReference>
<evidence type="ECO:0000256" key="6">
    <source>
        <dbReference type="ARBA" id="ARBA00023180"/>
    </source>
</evidence>
<evidence type="ECO:0000256" key="7">
    <source>
        <dbReference type="SAM" id="Phobius"/>
    </source>
</evidence>
<dbReference type="InterPro" id="IPR036116">
    <property type="entry name" value="FN3_sf"/>
</dbReference>
<gene>
    <name evidence="10" type="ORF">Cfor_12006</name>
</gene>
<comment type="subcellular location">
    <subcellularLocation>
        <location evidence="1">Membrane</location>
        <topology evidence="1">Single-pass type I membrane protein</topology>
    </subcellularLocation>
</comment>
<dbReference type="InterPro" id="IPR013783">
    <property type="entry name" value="Ig-like_fold"/>
</dbReference>
<dbReference type="GO" id="GO:0004714">
    <property type="term" value="F:transmembrane receptor protein tyrosine kinase activity"/>
    <property type="evidence" value="ECO:0007669"/>
    <property type="project" value="UniProtKB-ARBA"/>
</dbReference>
<evidence type="ECO:0000259" key="9">
    <source>
        <dbReference type="PROSITE" id="PS50853"/>
    </source>
</evidence>
<dbReference type="GO" id="GO:0005886">
    <property type="term" value="C:plasma membrane"/>
    <property type="evidence" value="ECO:0007669"/>
    <property type="project" value="TreeGrafter"/>
</dbReference>
<dbReference type="SUPFAM" id="SSF56112">
    <property type="entry name" value="Protein kinase-like (PK-like)"/>
    <property type="match status" value="1"/>
</dbReference>
<dbReference type="Gene3D" id="3.30.200.20">
    <property type="entry name" value="Phosphorylase Kinase, domain 1"/>
    <property type="match status" value="1"/>
</dbReference>
<dbReference type="InterPro" id="IPR050122">
    <property type="entry name" value="RTK"/>
</dbReference>
<keyword evidence="11" id="KW-1185">Reference proteome</keyword>
<name>A0A6L2Q3T9_COPFO</name>
<dbReference type="AlphaFoldDB" id="A0A6L2Q3T9"/>
<evidence type="ECO:0000259" key="8">
    <source>
        <dbReference type="PROSITE" id="PS50011"/>
    </source>
</evidence>
<dbReference type="InterPro" id="IPR057598">
    <property type="entry name" value="Fn3_PTPRU"/>
</dbReference>
<dbReference type="InParanoid" id="A0A6L2Q3T9"/>